<comment type="caution">
    <text evidence="2">The sequence shown here is derived from an EMBL/GenBank/DDBJ whole genome shotgun (WGS) entry which is preliminary data.</text>
</comment>
<dbReference type="EMBL" id="JACHMN010000002">
    <property type="protein sequence ID" value="MBB5868514.1"/>
    <property type="molecule type" value="Genomic_DNA"/>
</dbReference>
<keyword evidence="3" id="KW-1185">Reference proteome</keyword>
<organism evidence="2 3">
    <name type="scientific">Allocatelliglobosispora scoriae</name>
    <dbReference type="NCBI Taxonomy" id="643052"/>
    <lineage>
        <taxon>Bacteria</taxon>
        <taxon>Bacillati</taxon>
        <taxon>Actinomycetota</taxon>
        <taxon>Actinomycetes</taxon>
        <taxon>Micromonosporales</taxon>
        <taxon>Micromonosporaceae</taxon>
        <taxon>Allocatelliglobosispora</taxon>
    </lineage>
</organism>
<name>A0A841BJS3_9ACTN</name>
<evidence type="ECO:0000313" key="2">
    <source>
        <dbReference type="EMBL" id="MBB5868514.1"/>
    </source>
</evidence>
<dbReference type="RefSeq" id="WP_184834521.1">
    <property type="nucleotide sequence ID" value="NZ_JACHMN010000002.1"/>
</dbReference>
<evidence type="ECO:0000313" key="3">
    <source>
        <dbReference type="Proteomes" id="UP000587527"/>
    </source>
</evidence>
<proteinExistence type="predicted"/>
<evidence type="ECO:0000256" key="1">
    <source>
        <dbReference type="SAM" id="MobiDB-lite"/>
    </source>
</evidence>
<accession>A0A841BJS3</accession>
<protein>
    <submittedName>
        <fullName evidence="2">Uncharacterized protein</fullName>
    </submittedName>
</protein>
<feature type="region of interest" description="Disordered" evidence="1">
    <location>
        <begin position="81"/>
        <end position="104"/>
    </location>
</feature>
<reference evidence="2 3" key="1">
    <citation type="submission" date="2020-08" db="EMBL/GenBank/DDBJ databases">
        <title>Sequencing the genomes of 1000 actinobacteria strains.</title>
        <authorList>
            <person name="Klenk H.-P."/>
        </authorList>
    </citation>
    <scope>NUCLEOTIDE SEQUENCE [LARGE SCALE GENOMIC DNA]</scope>
    <source>
        <strain evidence="2 3">DSM 45362</strain>
    </source>
</reference>
<sequence length="104" mass="11213">MQVQGRAQRHGCPVEVAGALVDVTGTCVGDDPSRIDSVDYQRGISQGQARQFEADLIFQAIRRGDLCLSCGGSEASIGHASDCWYDQPPPVPRDFDEPLAPPTR</sequence>
<dbReference type="Proteomes" id="UP000587527">
    <property type="component" value="Unassembled WGS sequence"/>
</dbReference>
<dbReference type="AlphaFoldDB" id="A0A841BJS3"/>
<gene>
    <name evidence="2" type="ORF">F4553_001893</name>
</gene>